<protein>
    <recommendedName>
        <fullName evidence="5">Pentapeptide MXKDX repeat protein</fullName>
    </recommendedName>
</protein>
<gene>
    <name evidence="3" type="ORF">PTKU64_85520</name>
</gene>
<proteinExistence type="predicted"/>
<reference evidence="3 4" key="1">
    <citation type="journal article" date="2022" name="Front. Microbiol.">
        <title>Identification and characterization of a novel class of self-sufficient cytochrome P450 hydroxylase involved in cyclohexanecarboxylate degradation in Paraburkholderia terrae strain KU-64.</title>
        <authorList>
            <person name="Yamamoto T."/>
            <person name="Hasegawa Y."/>
            <person name="Iwaki H."/>
        </authorList>
    </citation>
    <scope>NUCLEOTIDE SEQUENCE [LARGE SCALE GENOMIC DNA]</scope>
    <source>
        <strain evidence="3 4">KU-64</strain>
    </source>
</reference>
<evidence type="ECO:0000313" key="3">
    <source>
        <dbReference type="EMBL" id="BCZ84877.1"/>
    </source>
</evidence>
<organism evidence="3 4">
    <name type="scientific">Paraburkholderia terrae</name>
    <dbReference type="NCBI Taxonomy" id="311230"/>
    <lineage>
        <taxon>Bacteria</taxon>
        <taxon>Pseudomonadati</taxon>
        <taxon>Pseudomonadota</taxon>
        <taxon>Betaproteobacteria</taxon>
        <taxon>Burkholderiales</taxon>
        <taxon>Burkholderiaceae</taxon>
        <taxon>Paraburkholderia</taxon>
    </lineage>
</organism>
<evidence type="ECO:0000256" key="2">
    <source>
        <dbReference type="SAM" id="SignalP"/>
    </source>
</evidence>
<evidence type="ECO:0000313" key="4">
    <source>
        <dbReference type="Proteomes" id="UP001319874"/>
    </source>
</evidence>
<keyword evidence="2" id="KW-0732">Signal</keyword>
<feature type="chain" id="PRO_5046100568" description="Pentapeptide MXKDX repeat protein" evidence="2">
    <location>
        <begin position="20"/>
        <end position="72"/>
    </location>
</feature>
<feature type="signal peptide" evidence="2">
    <location>
        <begin position="1"/>
        <end position="19"/>
    </location>
</feature>
<dbReference type="Proteomes" id="UP001319874">
    <property type="component" value="Chromosome 4"/>
</dbReference>
<evidence type="ECO:0000256" key="1">
    <source>
        <dbReference type="SAM" id="MobiDB-lite"/>
    </source>
</evidence>
<accession>A0ABN6JV89</accession>
<sequence>MKKVIVAALATAFTFPTTAAFAQASGTMSSGTMAKEPMPKDTMKKGETKHRKMKKGSDATGMKPEASGTMGQ</sequence>
<dbReference type="RefSeq" id="WP_229517841.1">
    <property type="nucleotide sequence ID" value="NZ_AP024958.1"/>
</dbReference>
<keyword evidence="4" id="KW-1185">Reference proteome</keyword>
<feature type="compositionally biased region" description="Basic and acidic residues" evidence="1">
    <location>
        <begin position="37"/>
        <end position="46"/>
    </location>
</feature>
<feature type="region of interest" description="Disordered" evidence="1">
    <location>
        <begin position="25"/>
        <end position="72"/>
    </location>
</feature>
<name>A0ABN6JV89_9BURK</name>
<dbReference type="EMBL" id="AP024958">
    <property type="protein sequence ID" value="BCZ84877.1"/>
    <property type="molecule type" value="Genomic_DNA"/>
</dbReference>
<evidence type="ECO:0008006" key="5">
    <source>
        <dbReference type="Google" id="ProtNLM"/>
    </source>
</evidence>